<evidence type="ECO:0000313" key="6">
    <source>
        <dbReference type="Proteomes" id="UP000694941"/>
    </source>
</evidence>
<dbReference type="InterPro" id="IPR046328">
    <property type="entry name" value="ETS_fam"/>
</dbReference>
<gene>
    <name evidence="7" type="primary">LOC106474264</name>
</gene>
<dbReference type="SMART" id="SM00413">
    <property type="entry name" value="ETS"/>
    <property type="match status" value="1"/>
</dbReference>
<feature type="domain" description="ETS" evidence="5">
    <location>
        <begin position="63"/>
        <end position="143"/>
    </location>
</feature>
<protein>
    <submittedName>
        <fullName evidence="7">ETS domain-containing protein Elk-4-like isoform X1</fullName>
    </submittedName>
</protein>
<dbReference type="PANTHER" id="PTHR11849:SF133">
    <property type="entry name" value="ETS DOMAIN-CONTAINING PROTEIN"/>
    <property type="match status" value="1"/>
</dbReference>
<dbReference type="Pfam" id="PF00178">
    <property type="entry name" value="Ets"/>
    <property type="match status" value="1"/>
</dbReference>
<proteinExistence type="inferred from homology"/>
<comment type="subcellular location">
    <subcellularLocation>
        <location evidence="3">Nucleus</location>
    </subcellularLocation>
</comment>
<comment type="similarity">
    <text evidence="1 3">Belongs to the ETS family.</text>
</comment>
<dbReference type="PRINTS" id="PR00454">
    <property type="entry name" value="ETSDOMAIN"/>
</dbReference>
<dbReference type="PANTHER" id="PTHR11849">
    <property type="entry name" value="ETS"/>
    <property type="match status" value="1"/>
</dbReference>
<keyword evidence="2 3" id="KW-0238">DNA-binding</keyword>
<sequence length="425" mass="48066">MRTPSARRYITYSLRMPKNNSCQSILEPREECNFVAVPPDLKQEHSKIVHLYVSAIRSMDTNITLWQFLLELLLSNQYNHIITWTNSEGEFKLLNAEEVARMWGLRKNKLNMNYDKLSRALRYYYDKNIIKKVLGQKFVYRFVSFPEIMKVEHKIPFHLKMDGIAKTKGIYFHKLPFILPSLARTLSTSETKLDSHQQTVPLDLREDSEKKLIKNEKHKVEAKRNIVTSTVQSSSRLQMTSSNGSGAKRLSKDDEAQSGLPLQPHNKRIKVEVNTDSSSFSLPSSKVDCPPKYSITVASTISTTSKSKPKPPPIQAVPLSPGSSPQPYTSGFASLQTPVVTFTSPFLSQSKTPLIPTHPWTPLSPVQLTSPHYSPGATTHFQFPPHVSSFGFGSYSPFTKLFNSHFSPLEQKVVLSQTKSIPVEQ</sequence>
<dbReference type="Gene3D" id="1.10.10.10">
    <property type="entry name" value="Winged helix-like DNA-binding domain superfamily/Winged helix DNA-binding domain"/>
    <property type="match status" value="1"/>
</dbReference>
<keyword evidence="3" id="KW-0539">Nucleus</keyword>
<evidence type="ECO:0000256" key="4">
    <source>
        <dbReference type="SAM" id="MobiDB-lite"/>
    </source>
</evidence>
<dbReference type="SUPFAM" id="SSF46785">
    <property type="entry name" value="Winged helix' DNA-binding domain"/>
    <property type="match status" value="1"/>
</dbReference>
<dbReference type="Proteomes" id="UP000694941">
    <property type="component" value="Unplaced"/>
</dbReference>
<keyword evidence="6" id="KW-1185">Reference proteome</keyword>
<dbReference type="PROSITE" id="PS00346">
    <property type="entry name" value="ETS_DOMAIN_2"/>
    <property type="match status" value="1"/>
</dbReference>
<dbReference type="PROSITE" id="PS00345">
    <property type="entry name" value="ETS_DOMAIN_1"/>
    <property type="match status" value="1"/>
</dbReference>
<evidence type="ECO:0000313" key="7">
    <source>
        <dbReference type="RefSeq" id="XP_013790407.2"/>
    </source>
</evidence>
<dbReference type="PROSITE" id="PS50061">
    <property type="entry name" value="ETS_DOMAIN_3"/>
    <property type="match status" value="1"/>
</dbReference>
<feature type="region of interest" description="Disordered" evidence="4">
    <location>
        <begin position="224"/>
        <end position="268"/>
    </location>
</feature>
<accession>A0ABM1BX86</accession>
<feature type="compositionally biased region" description="Polar residues" evidence="4">
    <location>
        <begin position="321"/>
        <end position="330"/>
    </location>
</feature>
<dbReference type="InterPro" id="IPR000418">
    <property type="entry name" value="Ets_dom"/>
</dbReference>
<evidence type="ECO:0000256" key="3">
    <source>
        <dbReference type="RuleBase" id="RU004019"/>
    </source>
</evidence>
<dbReference type="GeneID" id="106474264"/>
<feature type="compositionally biased region" description="Polar residues" evidence="4">
    <location>
        <begin position="226"/>
        <end position="245"/>
    </location>
</feature>
<reference evidence="7" key="1">
    <citation type="submission" date="2025-08" db="UniProtKB">
        <authorList>
            <consortium name="RefSeq"/>
        </authorList>
    </citation>
    <scope>IDENTIFICATION</scope>
    <source>
        <tissue evidence="7">Muscle</tissue>
    </source>
</reference>
<dbReference type="InterPro" id="IPR036388">
    <property type="entry name" value="WH-like_DNA-bd_sf"/>
</dbReference>
<evidence type="ECO:0000256" key="2">
    <source>
        <dbReference type="ARBA" id="ARBA00023125"/>
    </source>
</evidence>
<dbReference type="RefSeq" id="XP_013790407.2">
    <property type="nucleotide sequence ID" value="XM_013934953.2"/>
</dbReference>
<evidence type="ECO:0000256" key="1">
    <source>
        <dbReference type="ARBA" id="ARBA00005562"/>
    </source>
</evidence>
<feature type="region of interest" description="Disordered" evidence="4">
    <location>
        <begin position="301"/>
        <end position="330"/>
    </location>
</feature>
<organism evidence="6 7">
    <name type="scientific">Limulus polyphemus</name>
    <name type="common">Atlantic horseshoe crab</name>
    <dbReference type="NCBI Taxonomy" id="6850"/>
    <lineage>
        <taxon>Eukaryota</taxon>
        <taxon>Metazoa</taxon>
        <taxon>Ecdysozoa</taxon>
        <taxon>Arthropoda</taxon>
        <taxon>Chelicerata</taxon>
        <taxon>Merostomata</taxon>
        <taxon>Xiphosura</taxon>
        <taxon>Limulidae</taxon>
        <taxon>Limulus</taxon>
    </lineage>
</organism>
<evidence type="ECO:0000259" key="5">
    <source>
        <dbReference type="PROSITE" id="PS50061"/>
    </source>
</evidence>
<dbReference type="InterPro" id="IPR036390">
    <property type="entry name" value="WH_DNA-bd_sf"/>
</dbReference>
<name>A0ABM1BX86_LIMPO</name>